<evidence type="ECO:0000313" key="1">
    <source>
        <dbReference type="Ensembl" id="ENSSVLP00005030651.1"/>
    </source>
</evidence>
<reference evidence="1" key="2">
    <citation type="submission" date="2025-09" db="UniProtKB">
        <authorList>
            <consortium name="Ensembl"/>
        </authorList>
    </citation>
    <scope>IDENTIFICATION</scope>
</reference>
<accession>A0A8D2DYT1</accession>
<keyword evidence="2" id="KW-1185">Reference proteome</keyword>
<reference evidence="1" key="1">
    <citation type="submission" date="2025-08" db="UniProtKB">
        <authorList>
            <consortium name="Ensembl"/>
        </authorList>
    </citation>
    <scope>IDENTIFICATION</scope>
</reference>
<dbReference type="Proteomes" id="UP000694564">
    <property type="component" value="Chromosome 14"/>
</dbReference>
<dbReference type="Ensembl" id="ENSSVLT00005034044.1">
    <property type="protein sequence ID" value="ENSSVLP00005030651.1"/>
    <property type="gene ID" value="ENSSVLG00005024165.1"/>
</dbReference>
<evidence type="ECO:0000313" key="2">
    <source>
        <dbReference type="Proteomes" id="UP000694564"/>
    </source>
</evidence>
<dbReference type="OrthoDB" id="431691at2759"/>
<name>A0A8D2DYT1_SCIVU</name>
<sequence length="90" mass="9413">MDFSAGSLLVSAGKLVVQFGGRWLQPSIWLGFPDSGGLPALQQALGKAGTAGSAPEHAQRKSGHPFLLDMRCLPKAPVNTGILRGEMSLL</sequence>
<dbReference type="AlphaFoldDB" id="A0A8D2DYT1"/>
<proteinExistence type="predicted"/>
<organism evidence="1 2">
    <name type="scientific">Sciurus vulgaris</name>
    <name type="common">Eurasian red squirrel</name>
    <dbReference type="NCBI Taxonomy" id="55149"/>
    <lineage>
        <taxon>Eukaryota</taxon>
        <taxon>Metazoa</taxon>
        <taxon>Chordata</taxon>
        <taxon>Craniata</taxon>
        <taxon>Vertebrata</taxon>
        <taxon>Euteleostomi</taxon>
        <taxon>Mammalia</taxon>
        <taxon>Eutheria</taxon>
        <taxon>Euarchontoglires</taxon>
        <taxon>Glires</taxon>
        <taxon>Rodentia</taxon>
        <taxon>Sciuromorpha</taxon>
        <taxon>Sciuridae</taxon>
        <taxon>Sciurinae</taxon>
        <taxon>Sciurini</taxon>
        <taxon>Sciurus</taxon>
    </lineage>
</organism>
<protein>
    <submittedName>
        <fullName evidence="1">Uncharacterized protein</fullName>
    </submittedName>
</protein>